<feature type="signal peptide" evidence="2">
    <location>
        <begin position="1"/>
        <end position="29"/>
    </location>
</feature>
<evidence type="ECO:0000256" key="1">
    <source>
        <dbReference type="SAM" id="MobiDB-lite"/>
    </source>
</evidence>
<accession>A0A518EW58</accession>
<feature type="compositionally biased region" description="Basic and acidic residues" evidence="1">
    <location>
        <begin position="228"/>
        <end position="240"/>
    </location>
</feature>
<gene>
    <name evidence="3" type="ORF">Poly30_38450</name>
</gene>
<dbReference type="RefSeq" id="WP_145200728.1">
    <property type="nucleotide sequence ID" value="NZ_CP036434.1"/>
</dbReference>
<evidence type="ECO:0000313" key="4">
    <source>
        <dbReference type="Proteomes" id="UP000320390"/>
    </source>
</evidence>
<keyword evidence="4" id="KW-1185">Reference proteome</keyword>
<dbReference type="EMBL" id="CP036434">
    <property type="protein sequence ID" value="QDV08308.1"/>
    <property type="molecule type" value="Genomic_DNA"/>
</dbReference>
<reference evidence="3 4" key="1">
    <citation type="submission" date="2019-02" db="EMBL/GenBank/DDBJ databases">
        <title>Deep-cultivation of Planctomycetes and their phenomic and genomic characterization uncovers novel biology.</title>
        <authorList>
            <person name="Wiegand S."/>
            <person name="Jogler M."/>
            <person name="Boedeker C."/>
            <person name="Pinto D."/>
            <person name="Vollmers J."/>
            <person name="Rivas-Marin E."/>
            <person name="Kohn T."/>
            <person name="Peeters S.H."/>
            <person name="Heuer A."/>
            <person name="Rast P."/>
            <person name="Oberbeckmann S."/>
            <person name="Bunk B."/>
            <person name="Jeske O."/>
            <person name="Meyerdierks A."/>
            <person name="Storesund J.E."/>
            <person name="Kallscheuer N."/>
            <person name="Luecker S."/>
            <person name="Lage O.M."/>
            <person name="Pohl T."/>
            <person name="Merkel B.J."/>
            <person name="Hornburger P."/>
            <person name="Mueller R.-W."/>
            <person name="Bruemmer F."/>
            <person name="Labrenz M."/>
            <person name="Spormann A.M."/>
            <person name="Op den Camp H."/>
            <person name="Overmann J."/>
            <person name="Amann R."/>
            <person name="Jetten M.S.M."/>
            <person name="Mascher T."/>
            <person name="Medema M.H."/>
            <person name="Devos D.P."/>
            <person name="Kaster A.-K."/>
            <person name="Ovreas L."/>
            <person name="Rohde M."/>
            <person name="Galperin M.Y."/>
            <person name="Jogler C."/>
        </authorList>
    </citation>
    <scope>NUCLEOTIDE SEQUENCE [LARGE SCALE GENOMIC DNA]</scope>
    <source>
        <strain evidence="3 4">Poly30</strain>
    </source>
</reference>
<feature type="chain" id="PRO_5022080358" description="YfdX protein" evidence="2">
    <location>
        <begin position="30"/>
        <end position="328"/>
    </location>
</feature>
<feature type="region of interest" description="Disordered" evidence="1">
    <location>
        <begin position="228"/>
        <end position="253"/>
    </location>
</feature>
<proteinExistence type="predicted"/>
<keyword evidence="2" id="KW-0732">Signal</keyword>
<name>A0A518EW58_9BACT</name>
<evidence type="ECO:0000256" key="2">
    <source>
        <dbReference type="SAM" id="SignalP"/>
    </source>
</evidence>
<sequence precursor="true">MRYRLRIVPRLLPVIVCLAGAAGAGAAGAQDLDSLLGDLRRTKESEGRVLILEKIAKVPAETATPDEVVAALERGLEDDSMGVPATAATLLGKRKESEAALLALVEAAGEMEKTYQKSDEQLQKVLAKVPEVGDDDAVQQLERLGVLLEVKAEYLRELVAYTKAVSEALLGWRDDRCSEPLGELARLYLFSDDALPLVDGLFGLGTVPAIGEVVALFGELEEKLDERSKARRKLERERPGRKPKGWQGSKDAWKDRENSRIAGALHRFDEATAKLEEWRARFTSHVQEKAAAAGLPSQPESVDASAWRNWWGSARAGLPKSVKGEQDE</sequence>
<organism evidence="3 4">
    <name type="scientific">Saltatorellus ferox</name>
    <dbReference type="NCBI Taxonomy" id="2528018"/>
    <lineage>
        <taxon>Bacteria</taxon>
        <taxon>Pseudomonadati</taxon>
        <taxon>Planctomycetota</taxon>
        <taxon>Planctomycetia</taxon>
        <taxon>Planctomycetia incertae sedis</taxon>
        <taxon>Saltatorellus</taxon>
    </lineage>
</organism>
<evidence type="ECO:0000313" key="3">
    <source>
        <dbReference type="EMBL" id="QDV08308.1"/>
    </source>
</evidence>
<dbReference type="AlphaFoldDB" id="A0A518EW58"/>
<dbReference type="Proteomes" id="UP000320390">
    <property type="component" value="Chromosome"/>
</dbReference>
<protein>
    <recommendedName>
        <fullName evidence="5">YfdX protein</fullName>
    </recommendedName>
</protein>
<evidence type="ECO:0008006" key="5">
    <source>
        <dbReference type="Google" id="ProtNLM"/>
    </source>
</evidence>